<evidence type="ECO:0000313" key="2">
    <source>
        <dbReference type="RefSeq" id="XP_013871527.1"/>
    </source>
</evidence>
<gene>
    <name evidence="2" type="primary">LOC106522867</name>
</gene>
<dbReference type="AlphaFoldDB" id="A0A2I4BUU7"/>
<reference evidence="2" key="1">
    <citation type="submission" date="2025-08" db="UniProtKB">
        <authorList>
            <consortium name="RefSeq"/>
        </authorList>
    </citation>
    <scope>IDENTIFICATION</scope>
</reference>
<dbReference type="Proteomes" id="UP000192220">
    <property type="component" value="Unplaced"/>
</dbReference>
<dbReference type="RefSeq" id="XP_013871527.1">
    <property type="nucleotide sequence ID" value="XM_014016073.1"/>
</dbReference>
<protein>
    <submittedName>
        <fullName evidence="2">Uncharacterized protein LOC106522867</fullName>
    </submittedName>
</protein>
<dbReference type="GeneID" id="106522867"/>
<accession>A0A2I4BUU7</accession>
<evidence type="ECO:0000313" key="1">
    <source>
        <dbReference type="Proteomes" id="UP000192220"/>
    </source>
</evidence>
<dbReference type="OrthoDB" id="8962756at2759"/>
<proteinExistence type="predicted"/>
<keyword evidence="1" id="KW-1185">Reference proteome</keyword>
<sequence length="326" mass="37046">MSEPPLSLDVINHLQSAVDELRQIPLPVNVNSFQNCPHENISPESQLNDTQQSVDIFRNLDEAISNLPLFDLQAEIDRLREIPLPVNLTHISPDEIISPQEPRPEYRSTTGGNFQLLEEALSQIQPDENSLQNVSQSENALHELNQLVSGFGAVPTEDIHQYGAGPSTEQNQNAQISTRERFNNHEIRQRVFIPRSDNAPNLAEYYTNVMSIMSNLTDRVESLSRRNDLIQIELSGENVSHNVTFHVDENPSNILSEFTEFLDHLIQSDGQIDSENDLEFIIQIVKNPRGGIKRKAEKSLDTELINKKKKHLVIVPERNDQFHSKI</sequence>
<dbReference type="InParanoid" id="A0A2I4BUU7"/>
<organism evidence="1 2">
    <name type="scientific">Austrofundulus limnaeus</name>
    <name type="common">Annual killifish</name>
    <dbReference type="NCBI Taxonomy" id="52670"/>
    <lineage>
        <taxon>Eukaryota</taxon>
        <taxon>Metazoa</taxon>
        <taxon>Chordata</taxon>
        <taxon>Craniata</taxon>
        <taxon>Vertebrata</taxon>
        <taxon>Euteleostomi</taxon>
        <taxon>Actinopterygii</taxon>
        <taxon>Neopterygii</taxon>
        <taxon>Teleostei</taxon>
        <taxon>Neoteleostei</taxon>
        <taxon>Acanthomorphata</taxon>
        <taxon>Ovalentaria</taxon>
        <taxon>Atherinomorphae</taxon>
        <taxon>Cyprinodontiformes</taxon>
        <taxon>Rivulidae</taxon>
        <taxon>Austrofundulus</taxon>
    </lineage>
</organism>
<name>A0A2I4BUU7_AUSLI</name>
<dbReference type="KEGG" id="alim:106522867"/>